<keyword evidence="2 5" id="KW-0812">Transmembrane</keyword>
<feature type="transmembrane region" description="Helical" evidence="5">
    <location>
        <begin position="109"/>
        <end position="138"/>
    </location>
</feature>
<evidence type="ECO:0000256" key="4">
    <source>
        <dbReference type="ARBA" id="ARBA00023136"/>
    </source>
</evidence>
<protein>
    <recommendedName>
        <fullName evidence="6">Cation/H+ exchanger transmembrane domain-containing protein</fullName>
    </recommendedName>
</protein>
<feature type="transmembrane region" description="Helical" evidence="5">
    <location>
        <begin position="333"/>
        <end position="354"/>
    </location>
</feature>
<sequence>MSRLFGLLALALLMFLLVSLPAATGGAPLSMLLGFLMLAAFACGKLGNRIGLPGITGYLLAGLALGPSCFGVLKQEAIADLTLINSFALTLIALTAGGEVNLGRIRKRLVSFLLITSTQVVLTFSGVLLLMLAALHFFHEVFSLGFKGLLAVSALFAVTAISTSPSATIAVIVETRAKGPLSELVLGITIVKDILVIVAFALTLGAAGQILGQNLTDTAQPDLLARLSWEIGGSILFGLALGMGIIAYMRYVSAEMTLFIIGLSFCSSTASQALHFNALLVCMVAGLVVNNLSRRGEDFIRAIEKGSLPLYVIFFAIAGASINLEILSSGWKLVAILVASRIFFFWLGTSAGAAMARERPEIKQNLWLGFITQAGITLGIAVVVAENFGALGAVFKNLVIGAVAIFELVGPIAFKFALGRAGEIPHKGRPVAR</sequence>
<evidence type="ECO:0000256" key="3">
    <source>
        <dbReference type="ARBA" id="ARBA00022989"/>
    </source>
</evidence>
<dbReference type="Proteomes" id="UP000176992">
    <property type="component" value="Unassembled WGS sequence"/>
</dbReference>
<dbReference type="PANTHER" id="PTHR43021">
    <property type="entry name" value="NA(+)/H(+) ANTIPORTER-RELATED"/>
    <property type="match status" value="1"/>
</dbReference>
<reference evidence="7 8" key="1">
    <citation type="journal article" date="2016" name="Nat. Commun.">
        <title>Thousands of microbial genomes shed light on interconnected biogeochemical processes in an aquifer system.</title>
        <authorList>
            <person name="Anantharaman K."/>
            <person name="Brown C.T."/>
            <person name="Hug L.A."/>
            <person name="Sharon I."/>
            <person name="Castelle C.J."/>
            <person name="Probst A.J."/>
            <person name="Thomas B.C."/>
            <person name="Singh A."/>
            <person name="Wilkins M.J."/>
            <person name="Karaoz U."/>
            <person name="Brodie E.L."/>
            <person name="Williams K.H."/>
            <person name="Hubbard S.S."/>
            <person name="Banfield J.F."/>
        </authorList>
    </citation>
    <scope>NUCLEOTIDE SEQUENCE [LARGE SCALE GENOMIC DNA]</scope>
</reference>
<feature type="transmembrane region" description="Helical" evidence="5">
    <location>
        <begin position="31"/>
        <end position="48"/>
    </location>
</feature>
<dbReference type="InterPro" id="IPR006153">
    <property type="entry name" value="Cation/H_exchanger_TM"/>
</dbReference>
<evidence type="ECO:0000256" key="2">
    <source>
        <dbReference type="ARBA" id="ARBA00022692"/>
    </source>
</evidence>
<dbReference type="PANTHER" id="PTHR43021:SF2">
    <property type="entry name" value="CATION_H+ EXCHANGER DOMAIN-CONTAINING PROTEIN"/>
    <property type="match status" value="1"/>
</dbReference>
<feature type="transmembrane region" description="Helical" evidence="5">
    <location>
        <begin position="150"/>
        <end position="173"/>
    </location>
</feature>
<feature type="transmembrane region" description="Helical" evidence="5">
    <location>
        <begin position="55"/>
        <end position="73"/>
    </location>
</feature>
<feature type="transmembrane region" description="Helical" evidence="5">
    <location>
        <begin position="79"/>
        <end position="97"/>
    </location>
</feature>
<name>A0A1F5YGI2_9BACT</name>
<evidence type="ECO:0000313" key="7">
    <source>
        <dbReference type="EMBL" id="OGF99297.1"/>
    </source>
</evidence>
<evidence type="ECO:0000256" key="1">
    <source>
        <dbReference type="ARBA" id="ARBA00004141"/>
    </source>
</evidence>
<feature type="transmembrane region" description="Helical" evidence="5">
    <location>
        <begin position="308"/>
        <end position="327"/>
    </location>
</feature>
<comment type="subcellular location">
    <subcellularLocation>
        <location evidence="1">Membrane</location>
        <topology evidence="1">Multi-pass membrane protein</topology>
    </subcellularLocation>
</comment>
<feature type="transmembrane region" description="Helical" evidence="5">
    <location>
        <begin position="397"/>
        <end position="418"/>
    </location>
</feature>
<dbReference type="EMBL" id="MFIV01000030">
    <property type="protein sequence ID" value="OGF99297.1"/>
    <property type="molecule type" value="Genomic_DNA"/>
</dbReference>
<feature type="domain" description="Cation/H+ exchanger transmembrane" evidence="6">
    <location>
        <begin position="40"/>
        <end position="416"/>
    </location>
</feature>
<dbReference type="GO" id="GO:0016020">
    <property type="term" value="C:membrane"/>
    <property type="evidence" value="ECO:0007669"/>
    <property type="project" value="UniProtKB-SubCell"/>
</dbReference>
<dbReference type="InterPro" id="IPR038770">
    <property type="entry name" value="Na+/solute_symporter_sf"/>
</dbReference>
<gene>
    <name evidence="7" type="ORF">A2Z86_07555</name>
</gene>
<keyword evidence="3 5" id="KW-1133">Transmembrane helix</keyword>
<feature type="transmembrane region" description="Helical" evidence="5">
    <location>
        <begin position="366"/>
        <end position="385"/>
    </location>
</feature>
<organism evidence="7 8">
    <name type="scientific">Candidatus Glassbacteria bacterium GWA2_58_10</name>
    <dbReference type="NCBI Taxonomy" id="1817865"/>
    <lineage>
        <taxon>Bacteria</taxon>
        <taxon>Candidatus Glassiibacteriota</taxon>
    </lineage>
</organism>
<dbReference type="AlphaFoldDB" id="A0A1F5YGI2"/>
<proteinExistence type="predicted"/>
<dbReference type="Pfam" id="PF00999">
    <property type="entry name" value="Na_H_Exchanger"/>
    <property type="match status" value="1"/>
</dbReference>
<feature type="transmembrane region" description="Helical" evidence="5">
    <location>
        <begin position="185"/>
        <end position="211"/>
    </location>
</feature>
<dbReference type="GO" id="GO:1902600">
    <property type="term" value="P:proton transmembrane transport"/>
    <property type="evidence" value="ECO:0007669"/>
    <property type="project" value="InterPro"/>
</dbReference>
<dbReference type="GO" id="GO:0015297">
    <property type="term" value="F:antiporter activity"/>
    <property type="evidence" value="ECO:0007669"/>
    <property type="project" value="InterPro"/>
</dbReference>
<feature type="transmembrane region" description="Helical" evidence="5">
    <location>
        <begin position="278"/>
        <end position="296"/>
    </location>
</feature>
<keyword evidence="4 5" id="KW-0472">Membrane</keyword>
<accession>A0A1F5YGI2</accession>
<evidence type="ECO:0000259" key="6">
    <source>
        <dbReference type="Pfam" id="PF00999"/>
    </source>
</evidence>
<evidence type="ECO:0000313" key="8">
    <source>
        <dbReference type="Proteomes" id="UP000176992"/>
    </source>
</evidence>
<evidence type="ECO:0000256" key="5">
    <source>
        <dbReference type="SAM" id="Phobius"/>
    </source>
</evidence>
<feature type="transmembrane region" description="Helical" evidence="5">
    <location>
        <begin position="231"/>
        <end position="249"/>
    </location>
</feature>
<comment type="caution">
    <text evidence="7">The sequence shown here is derived from an EMBL/GenBank/DDBJ whole genome shotgun (WGS) entry which is preliminary data.</text>
</comment>
<dbReference type="Gene3D" id="1.20.1530.20">
    <property type="match status" value="1"/>
</dbReference>